<keyword evidence="1" id="KW-0472">Membrane</keyword>
<dbReference type="InterPro" id="IPR022553">
    <property type="entry name" value="DUF2645"/>
</dbReference>
<accession>A0A1Y2SPU0</accession>
<name>A0A1Y2SPU0_9GAMM</name>
<evidence type="ECO:0000313" key="2">
    <source>
        <dbReference type="EMBL" id="OTA21097.1"/>
    </source>
</evidence>
<dbReference type="PROSITE" id="PS51257">
    <property type="entry name" value="PROKAR_LIPOPROTEIN"/>
    <property type="match status" value="1"/>
</dbReference>
<feature type="transmembrane region" description="Helical" evidence="1">
    <location>
        <begin position="86"/>
        <end position="104"/>
    </location>
</feature>
<keyword evidence="3" id="KW-1185">Reference proteome</keyword>
<dbReference type="Pfam" id="PF10840">
    <property type="entry name" value="DUF2645"/>
    <property type="match status" value="1"/>
</dbReference>
<dbReference type="EMBL" id="MUBK01000004">
    <property type="protein sequence ID" value="OTA21097.1"/>
    <property type="molecule type" value="Genomic_DNA"/>
</dbReference>
<feature type="transmembrane region" description="Helical" evidence="1">
    <location>
        <begin position="7"/>
        <end position="28"/>
    </location>
</feature>
<keyword evidence="1" id="KW-0812">Transmembrane</keyword>
<dbReference type="AlphaFoldDB" id="A0A1Y2SPU0"/>
<organism evidence="2 3">
    <name type="scientific">Xenorhabdus beddingii</name>
    <dbReference type="NCBI Taxonomy" id="40578"/>
    <lineage>
        <taxon>Bacteria</taxon>
        <taxon>Pseudomonadati</taxon>
        <taxon>Pseudomonadota</taxon>
        <taxon>Gammaproteobacteria</taxon>
        <taxon>Enterobacterales</taxon>
        <taxon>Morganellaceae</taxon>
        <taxon>Xenorhabdus</taxon>
    </lineage>
</organism>
<proteinExistence type="predicted"/>
<keyword evidence="1" id="KW-1133">Transmembrane helix</keyword>
<reference evidence="2 3" key="1">
    <citation type="submission" date="2017-01" db="EMBL/GenBank/DDBJ databases">
        <title>Deconstructing symbiosis and pathogenesis requirements using a combined genomic-metabolomic approach.</title>
        <authorList>
            <person name="Tobias N.J."/>
            <person name="Wolff H."/>
            <person name="Djahanschiri B."/>
            <person name="Ebersberger I."/>
            <person name="Bode H.B."/>
        </authorList>
    </citation>
    <scope>NUCLEOTIDE SEQUENCE [LARGE SCALE GENOMIC DNA]</scope>
    <source>
        <strain evidence="2 3">DSM 4764</strain>
    </source>
</reference>
<evidence type="ECO:0000313" key="3">
    <source>
        <dbReference type="Proteomes" id="UP000194204"/>
    </source>
</evidence>
<comment type="caution">
    <text evidence="2">The sequence shown here is derived from an EMBL/GenBank/DDBJ whole genome shotgun (WGS) entry which is preliminary data.</text>
</comment>
<gene>
    <name evidence="2" type="ORF">Xbed_00743</name>
</gene>
<evidence type="ECO:0000256" key="1">
    <source>
        <dbReference type="SAM" id="Phobius"/>
    </source>
</evidence>
<protein>
    <submittedName>
        <fullName evidence="2">Membrane protein</fullName>
    </submittedName>
</protein>
<dbReference type="Proteomes" id="UP000194204">
    <property type="component" value="Unassembled WGS sequence"/>
</dbReference>
<dbReference type="RefSeq" id="WP_139837449.1">
    <property type="nucleotide sequence ID" value="NZ_CAWNHF010000145.1"/>
</dbReference>
<dbReference type="OrthoDB" id="6594879at2"/>
<sequence length="118" mass="13638">MNMKIINLLFCIGFILFSTILIGCFSTIDHDWMIGEKGINTVCDVVNNFVVNDDRTLTAPLCLVFLLPFMVFFVMKGMKGFSENKLQSIAYLLTVMFSMGYWYWMFFGRFMACPLPTH</sequence>
<feature type="transmembrane region" description="Helical" evidence="1">
    <location>
        <begin position="57"/>
        <end position="74"/>
    </location>
</feature>